<accession>A0A2H9TMH9</accession>
<feature type="coiled-coil region" evidence="1">
    <location>
        <begin position="81"/>
        <end position="108"/>
    </location>
</feature>
<name>A0A2H9TMH9_9FUNG</name>
<evidence type="ECO:0000313" key="5">
    <source>
        <dbReference type="Proteomes" id="UP000240830"/>
    </source>
</evidence>
<protein>
    <submittedName>
        <fullName evidence="4">Uncharacterized protein</fullName>
    </submittedName>
</protein>
<feature type="signal peptide" evidence="3">
    <location>
        <begin position="1"/>
        <end position="18"/>
    </location>
</feature>
<evidence type="ECO:0000256" key="1">
    <source>
        <dbReference type="SAM" id="Coils"/>
    </source>
</evidence>
<gene>
    <name evidence="4" type="ORF">PSACC_01211</name>
</gene>
<dbReference type="STRING" id="1246581.A0A2H9TMH9"/>
<feature type="chain" id="PRO_5014141427" evidence="3">
    <location>
        <begin position="19"/>
        <end position="948"/>
    </location>
</feature>
<reference evidence="4 5" key="1">
    <citation type="submission" date="2016-10" db="EMBL/GenBank/DDBJ databases">
        <title>The genome of Paramicrosporidium saccamoebae is the missing link in understanding Cryptomycota and Microsporidia evolution.</title>
        <authorList>
            <person name="Quandt C.A."/>
            <person name="Beaudet D."/>
            <person name="Corsaro D."/>
            <person name="Michel R."/>
            <person name="Corradi N."/>
            <person name="James T."/>
        </authorList>
    </citation>
    <scope>NUCLEOTIDE SEQUENCE [LARGE SCALE GENOMIC DNA]</scope>
    <source>
        <strain evidence="4 5">KSL3</strain>
    </source>
</reference>
<dbReference type="EMBL" id="MTSL01000092">
    <property type="protein sequence ID" value="PJF18981.1"/>
    <property type="molecule type" value="Genomic_DNA"/>
</dbReference>
<organism evidence="4 5">
    <name type="scientific">Paramicrosporidium saccamoebae</name>
    <dbReference type="NCBI Taxonomy" id="1246581"/>
    <lineage>
        <taxon>Eukaryota</taxon>
        <taxon>Fungi</taxon>
        <taxon>Fungi incertae sedis</taxon>
        <taxon>Cryptomycota</taxon>
        <taxon>Cryptomycota incertae sedis</taxon>
        <taxon>Paramicrosporidium</taxon>
    </lineage>
</organism>
<dbReference type="AlphaFoldDB" id="A0A2H9TMH9"/>
<feature type="compositionally biased region" description="Low complexity" evidence="2">
    <location>
        <begin position="197"/>
        <end position="225"/>
    </location>
</feature>
<comment type="caution">
    <text evidence="4">The sequence shown here is derived from an EMBL/GenBank/DDBJ whole genome shotgun (WGS) entry which is preliminary data.</text>
</comment>
<keyword evidence="3" id="KW-0732">Signal</keyword>
<feature type="region of interest" description="Disordered" evidence="2">
    <location>
        <begin position="279"/>
        <end position="318"/>
    </location>
</feature>
<feature type="compositionally biased region" description="Polar residues" evidence="2">
    <location>
        <begin position="226"/>
        <end position="247"/>
    </location>
</feature>
<feature type="compositionally biased region" description="Basic and acidic residues" evidence="2">
    <location>
        <begin position="184"/>
        <end position="196"/>
    </location>
</feature>
<proteinExistence type="predicted"/>
<keyword evidence="5" id="KW-1185">Reference proteome</keyword>
<feature type="compositionally biased region" description="Acidic residues" evidence="2">
    <location>
        <begin position="300"/>
        <end position="309"/>
    </location>
</feature>
<evidence type="ECO:0000313" key="4">
    <source>
        <dbReference type="EMBL" id="PJF18981.1"/>
    </source>
</evidence>
<feature type="region of interest" description="Disordered" evidence="2">
    <location>
        <begin position="127"/>
        <end position="254"/>
    </location>
</feature>
<feature type="compositionally biased region" description="Low complexity" evidence="2">
    <location>
        <begin position="148"/>
        <end position="164"/>
    </location>
</feature>
<dbReference type="Proteomes" id="UP000240830">
    <property type="component" value="Unassembled WGS sequence"/>
</dbReference>
<evidence type="ECO:0000256" key="3">
    <source>
        <dbReference type="SAM" id="SignalP"/>
    </source>
</evidence>
<sequence length="948" mass="107189">MKAVALVVICLLEAISTANVPGTGGRTRIIDTWRHTVSHPTSSTSVPQMVQQPMIIQPRPGTVQQSQVSGTRYSAPTMSHKQMIERQKEAQKAQAQEAQALLQAKRGNSPPMTLNPEAQMRAMEMQRRSEEKHFADQQAAQMRAMETQRQFQQAAQAQRNAEAQKYAEAQRLAQHQATQMHAIEMQRRAEEQRSAEAQRLAQQQAAQMQRQYQQTTQTQRRYQQTDPIQRNTETPNYAQSQGLTQQEAAGLQRRRHALEAQRLLVEQQKEREYRAQLLADQRDAGEQMSRNVELDRRQEEDYEQLDTPEQETQGTQVHGSSLAVQTLYPISSAASTPNTQSLAPVVSDQPAIQTAVGASVNLKTRNIEKAVSLFTSLYSLQKSLPQATATINAAMQGSVLAATTTSHIAFFSVGNVGGLMSIASKLKNDPYGISTWMFILTLASLQLTGMGAVIPVFTTVVNLLDALDFRNIIFNSYAGIQVSGFFGKMYSSITDKFAKMITGISRAIRRVTSLFKTPQEEKQFGEATAQTIKLVQLPSFTHINMGEYREFKKLLVDSFDCEEYVGLIQQAVAASSEGALYILLRRLGNYELEDSHMSDIVKLVDSPFISGSFSAMLFQDERFDSFYADKMLGVSFYKDLDYFAEMYYSLAKINPKEAVDVLEVLNENQSLIQPKQELNCIFFRLAFRDCNVVCNMASIRDKFMNMEKFAEALNIVVKKSLISGRIMKEHNRHSNRNLYFRGGKERKNQMDMAQSLLGLFRENYKILLDKNLHSLLDMAILCGEHRDKMAIRQWIDGKVSPMVYGIYLASTQPDLATLPESHHTSEPNQFLTSVYRHLLEKPYRYSKGYGRNQQGDYVKIILQYDTNLEAQLLGKVDKQFGGRTPDTKTAIVDLVIRMFLGIHPDKMPALRPMAHLSFLKQLEKRIGDFNKINDAKAKLKQRQSHPAA</sequence>
<evidence type="ECO:0000256" key="2">
    <source>
        <dbReference type="SAM" id="MobiDB-lite"/>
    </source>
</evidence>
<keyword evidence="1" id="KW-0175">Coiled coil</keyword>